<gene>
    <name evidence="1" type="ORF">PV11_00016</name>
</gene>
<accession>A0A0D1W6C3</accession>
<organism evidence="1 2">
    <name type="scientific">Exophiala sideris</name>
    <dbReference type="NCBI Taxonomy" id="1016849"/>
    <lineage>
        <taxon>Eukaryota</taxon>
        <taxon>Fungi</taxon>
        <taxon>Dikarya</taxon>
        <taxon>Ascomycota</taxon>
        <taxon>Pezizomycotina</taxon>
        <taxon>Eurotiomycetes</taxon>
        <taxon>Chaetothyriomycetidae</taxon>
        <taxon>Chaetothyriales</taxon>
        <taxon>Herpotrichiellaceae</taxon>
        <taxon>Exophiala</taxon>
    </lineage>
</organism>
<evidence type="ECO:0000313" key="1">
    <source>
        <dbReference type="EMBL" id="KIV84225.1"/>
    </source>
</evidence>
<dbReference type="EMBL" id="KN846951">
    <property type="protein sequence ID" value="KIV84225.1"/>
    <property type="molecule type" value="Genomic_DNA"/>
</dbReference>
<proteinExistence type="predicted"/>
<dbReference type="InterPro" id="IPR045851">
    <property type="entry name" value="AMP-bd_C_sf"/>
</dbReference>
<evidence type="ECO:0008006" key="3">
    <source>
        <dbReference type="Google" id="ProtNLM"/>
    </source>
</evidence>
<dbReference type="Gene3D" id="3.30.300.30">
    <property type="match status" value="1"/>
</dbReference>
<evidence type="ECO:0000313" key="2">
    <source>
        <dbReference type="Proteomes" id="UP000053599"/>
    </source>
</evidence>
<dbReference type="OrthoDB" id="6509636at2759"/>
<name>A0A0D1W6C3_9EURO</name>
<dbReference type="STRING" id="1016849.A0A0D1W6C3"/>
<sequence>MVVDTLIRAYVVRRRPEGLAVNPDLPDVAERDELWLTERQVEDFARSRLISYKQLTGGVIFVTEIPRSSTGKNLRGLLEFSDI</sequence>
<dbReference type="SUPFAM" id="SSF56801">
    <property type="entry name" value="Acetyl-CoA synthetase-like"/>
    <property type="match status" value="1"/>
</dbReference>
<dbReference type="HOGENOM" id="CLU_2542592_0_0_1"/>
<dbReference type="AlphaFoldDB" id="A0A0D1W6C3"/>
<protein>
    <recommendedName>
        <fullName evidence="3">AMP-binding enzyme C-terminal domain-containing protein</fullName>
    </recommendedName>
</protein>
<dbReference type="Proteomes" id="UP000053599">
    <property type="component" value="Unassembled WGS sequence"/>
</dbReference>
<reference evidence="1 2" key="1">
    <citation type="submission" date="2015-01" db="EMBL/GenBank/DDBJ databases">
        <title>The Genome Sequence of Exophiala sideris CBS121828.</title>
        <authorList>
            <consortium name="The Broad Institute Genomics Platform"/>
            <person name="Cuomo C."/>
            <person name="de Hoog S."/>
            <person name="Gorbushina A."/>
            <person name="Stielow B."/>
            <person name="Teixiera M."/>
            <person name="Abouelleil A."/>
            <person name="Chapman S.B."/>
            <person name="Priest M."/>
            <person name="Young S.K."/>
            <person name="Wortman J."/>
            <person name="Nusbaum C."/>
            <person name="Birren B."/>
        </authorList>
    </citation>
    <scope>NUCLEOTIDE SEQUENCE [LARGE SCALE GENOMIC DNA]</scope>
    <source>
        <strain evidence="1 2">CBS 121828</strain>
    </source>
</reference>